<dbReference type="EMBL" id="BNFF01000002">
    <property type="protein sequence ID" value="GHK57352.1"/>
    <property type="molecule type" value="Genomic_DNA"/>
</dbReference>
<dbReference type="AlphaFoldDB" id="A0A919I0R3"/>
<comment type="caution">
    <text evidence="1">The sequence shown here is derived from an EMBL/GenBank/DDBJ whole genome shotgun (WGS) entry which is preliminary data.</text>
</comment>
<dbReference type="Proteomes" id="UP000655094">
    <property type="component" value="Unassembled WGS sequence"/>
</dbReference>
<reference evidence="1" key="1">
    <citation type="submission" date="2020-10" db="EMBL/GenBank/DDBJ databases">
        <title>Genome Sequence of ESBL Producing Zambian Clinical Strains.</title>
        <authorList>
            <person name="Shawa M."/>
            <person name="Furuta Y."/>
            <person name="Simbotwe M."/>
            <person name="Mulenga E."/>
            <person name="Mubanga M."/>
            <person name="Mulenga G."/>
            <person name="Kaile C."/>
            <person name="Zorigt T."/>
            <person name="Hang'ombe B."/>
            <person name="Higashi H."/>
        </authorList>
    </citation>
    <scope>NUCLEOTIDE SEQUENCE</scope>
    <source>
        <strain evidence="1">Zam_UTH_09</strain>
    </source>
</reference>
<proteinExistence type="predicted"/>
<organism evidence="1 2">
    <name type="scientific">Klebsiella pneumoniae</name>
    <dbReference type="NCBI Taxonomy" id="573"/>
    <lineage>
        <taxon>Bacteria</taxon>
        <taxon>Pseudomonadati</taxon>
        <taxon>Pseudomonadota</taxon>
        <taxon>Gammaproteobacteria</taxon>
        <taxon>Enterobacterales</taxon>
        <taxon>Enterobacteriaceae</taxon>
        <taxon>Klebsiella/Raoultella group</taxon>
        <taxon>Klebsiella</taxon>
        <taxon>Klebsiella pneumoniae complex</taxon>
    </lineage>
</organism>
<protein>
    <submittedName>
        <fullName evidence="1">Uncharacterized protein</fullName>
    </submittedName>
</protein>
<evidence type="ECO:0000313" key="1">
    <source>
        <dbReference type="EMBL" id="GHK57352.1"/>
    </source>
</evidence>
<accession>A0A919I0R3</accession>
<evidence type="ECO:0000313" key="2">
    <source>
        <dbReference type="Proteomes" id="UP000655094"/>
    </source>
</evidence>
<gene>
    <name evidence="1" type="ORF">KPZU09_70880</name>
</gene>
<sequence>MRPARIALHHRAAGGQQGFGLRSVFEYRLGAEPGIRVFRKLFSELLQTLCDVSDVIAVGQRREQV</sequence>
<name>A0A919I0R3_KLEPN</name>